<evidence type="ECO:0000256" key="2">
    <source>
        <dbReference type="SAM" id="MobiDB-lite"/>
    </source>
</evidence>
<gene>
    <name evidence="3" type="ORF">F8M49_22250</name>
</gene>
<name>A0ABU3WTW1_9NOCA</name>
<keyword evidence="4" id="KW-1185">Reference proteome</keyword>
<accession>A0ABU3WTW1</accession>
<comment type="caution">
    <text evidence="3">The sequence shown here is derived from an EMBL/GenBank/DDBJ whole genome shotgun (WGS) entry which is preliminary data.</text>
</comment>
<evidence type="ECO:0000313" key="4">
    <source>
        <dbReference type="Proteomes" id="UP001275440"/>
    </source>
</evidence>
<dbReference type="EMBL" id="WBMO01000005">
    <property type="protein sequence ID" value="MDV2477425.1"/>
    <property type="molecule type" value="Genomic_DNA"/>
</dbReference>
<dbReference type="Proteomes" id="UP001275440">
    <property type="component" value="Unassembled WGS sequence"/>
</dbReference>
<protein>
    <submittedName>
        <fullName evidence="3">Uncharacterized protein</fullName>
    </submittedName>
</protein>
<feature type="region of interest" description="Disordered" evidence="2">
    <location>
        <begin position="1"/>
        <end position="58"/>
    </location>
</feature>
<evidence type="ECO:0000256" key="1">
    <source>
        <dbReference type="SAM" id="Coils"/>
    </source>
</evidence>
<evidence type="ECO:0000313" key="3">
    <source>
        <dbReference type="EMBL" id="MDV2477425.1"/>
    </source>
</evidence>
<keyword evidence="1" id="KW-0175">Coiled coil</keyword>
<reference evidence="3 4" key="1">
    <citation type="submission" date="2019-10" db="EMBL/GenBank/DDBJ databases">
        <title>Draft Genome Assembly of Rhodococcus zopfii DSM44189.</title>
        <authorList>
            <person name="Sutton J.M."/>
            <person name="Akob D.M."/>
            <person name="Bushman T.J."/>
        </authorList>
    </citation>
    <scope>NUCLEOTIDE SEQUENCE [LARGE SCALE GENOMIC DNA]</scope>
    <source>
        <strain evidence="3 4">DSM 44189</strain>
    </source>
</reference>
<feature type="coiled-coil region" evidence="1">
    <location>
        <begin position="149"/>
        <end position="188"/>
    </location>
</feature>
<proteinExistence type="predicted"/>
<sequence length="363" mass="39406">MIANAKAVESAEEALADARENATRTAVRGQEQLESAQRRTSQAERTQHPVPAGSVGGVQGCQARHRRSQRFAALAGALGEGSRARGRRRVRRDGQVPQRRLVRSWSSSARSWDYQRALITLDEQRKRTADLKTETQEANTAGVEGSRQVLDAKEQVAEADQRLLEARTEEARTQRDVAEANADALEQIERAQDGVTEAVESGNAAANDFADALAKLAPNAQQFVLAMQALGPQWSDLRMAVQDNLFGGLGDSITTLADNQLPYLKDMLVSTAGSMNGPSRTPSACSTKTLTGLVESGAFEQFKTAVGQSMSGLAPLVSGLVTGFTELGIQVLPTLGPLFASSGMRSRRWRRRWVPSVPRLRRR</sequence>
<organism evidence="3 4">
    <name type="scientific">Rhodococcus zopfii</name>
    <dbReference type="NCBI Taxonomy" id="43772"/>
    <lineage>
        <taxon>Bacteria</taxon>
        <taxon>Bacillati</taxon>
        <taxon>Actinomycetota</taxon>
        <taxon>Actinomycetes</taxon>
        <taxon>Mycobacteriales</taxon>
        <taxon>Nocardiaceae</taxon>
        <taxon>Rhodococcus</taxon>
    </lineage>
</organism>